<keyword evidence="4" id="KW-1185">Reference proteome</keyword>
<feature type="domain" description="Intracellular proteinase inhibitor BsuPI" evidence="2">
    <location>
        <begin position="42"/>
        <end position="140"/>
    </location>
</feature>
<protein>
    <recommendedName>
        <fullName evidence="2">Intracellular proteinase inhibitor BsuPI domain-containing protein</fullName>
    </recommendedName>
</protein>
<dbReference type="PROSITE" id="PS51257">
    <property type="entry name" value="PROKAR_LIPOPROTEIN"/>
    <property type="match status" value="1"/>
</dbReference>
<evidence type="ECO:0000256" key="1">
    <source>
        <dbReference type="SAM" id="SignalP"/>
    </source>
</evidence>
<gene>
    <name evidence="3" type="ORF">N7Z68_04165</name>
</gene>
<evidence type="ECO:0000259" key="2">
    <source>
        <dbReference type="Pfam" id="PF12690"/>
    </source>
</evidence>
<dbReference type="InterPro" id="IPR038144">
    <property type="entry name" value="IPI"/>
</dbReference>
<accession>A0ABT5VAU8</accession>
<comment type="caution">
    <text evidence="3">The sequence shown here is derived from an EMBL/GenBank/DDBJ whole genome shotgun (WGS) entry which is preliminary data.</text>
</comment>
<proteinExistence type="predicted"/>
<reference evidence="3" key="1">
    <citation type="submission" date="2024-05" db="EMBL/GenBank/DDBJ databases">
        <title>Alkalihalobacillus sp. strain MEB203 novel alkaliphilic bacterium from Lonar Lake, India.</title>
        <authorList>
            <person name="Joshi A."/>
            <person name="Thite S."/>
            <person name="Mengade P."/>
        </authorList>
    </citation>
    <scope>NUCLEOTIDE SEQUENCE</scope>
    <source>
        <strain evidence="3">MEB 203</strain>
    </source>
</reference>
<dbReference type="EMBL" id="JAOTPO010000002">
    <property type="protein sequence ID" value="MDE5412569.1"/>
    <property type="molecule type" value="Genomic_DNA"/>
</dbReference>
<dbReference type="Proteomes" id="UP001148125">
    <property type="component" value="Unassembled WGS sequence"/>
</dbReference>
<evidence type="ECO:0000313" key="3">
    <source>
        <dbReference type="EMBL" id="MDE5412569.1"/>
    </source>
</evidence>
<dbReference type="Gene3D" id="2.60.40.2360">
    <property type="entry name" value="Intracellular proteinase inhibitor BsuPI"/>
    <property type="match status" value="1"/>
</dbReference>
<dbReference type="RefSeq" id="WP_275117199.1">
    <property type="nucleotide sequence ID" value="NZ_JAOTPO010000002.1"/>
</dbReference>
<name>A0ABT5VAU8_9BACI</name>
<dbReference type="Pfam" id="PF12690">
    <property type="entry name" value="BsuPI"/>
    <property type="match status" value="1"/>
</dbReference>
<feature type="signal peptide" evidence="1">
    <location>
        <begin position="1"/>
        <end position="21"/>
    </location>
</feature>
<feature type="chain" id="PRO_5046664916" description="Intracellular proteinase inhibitor BsuPI domain-containing protein" evidence="1">
    <location>
        <begin position="22"/>
        <end position="164"/>
    </location>
</feature>
<dbReference type="InterPro" id="IPR020481">
    <property type="entry name" value="Intracell_prot_inh_BsuPI"/>
</dbReference>
<evidence type="ECO:0000313" key="4">
    <source>
        <dbReference type="Proteomes" id="UP001148125"/>
    </source>
</evidence>
<sequence length="164" mass="18437">MKKILCIWLIMMIALVGCGTSDEVTETISEGEQGGEEVSTLATSLRVDKEEDQLAFTLSLTNKGDETVTLEFPTGQLFDFIVVNEKSEVVYKYSEGMMFTQAIVQKQLGANETMTFTDEWDLMMNGERVPPGRYRVLGELPIMTVNGSEAFREQFLVEEDVIIE</sequence>
<keyword evidence="1" id="KW-0732">Signal</keyword>
<organism evidence="3 4">
    <name type="scientific">Alkalihalobacterium chitinilyticum</name>
    <dbReference type="NCBI Taxonomy" id="2980103"/>
    <lineage>
        <taxon>Bacteria</taxon>
        <taxon>Bacillati</taxon>
        <taxon>Bacillota</taxon>
        <taxon>Bacilli</taxon>
        <taxon>Bacillales</taxon>
        <taxon>Bacillaceae</taxon>
        <taxon>Alkalihalobacterium</taxon>
    </lineage>
</organism>